<sequence length="170" mass="19083">MIDKPTPRDRLKGILHSEGKAPPPPKKEFEVEGVEASCAAFGYLRGLRDASASVEFRFRDGNSMWFPYGLLGPWQYNPSEGLLLKFAGDLVYLVLIRGSNLDKPLSEGSINLTNAGLQRHRVLWIREMTEEEIERVGESGPTIDSIEVGECATHEERREWLKTKAPAFVP</sequence>
<dbReference type="AlphaFoldDB" id="A0A6M5YGR5"/>
<evidence type="ECO:0000313" key="2">
    <source>
        <dbReference type="EMBL" id="QJW93227.1"/>
    </source>
</evidence>
<evidence type="ECO:0000313" key="3">
    <source>
        <dbReference type="Proteomes" id="UP000503447"/>
    </source>
</evidence>
<reference evidence="3" key="1">
    <citation type="submission" date="2020-05" db="EMBL/GenBank/DDBJ databases">
        <title>Frigoriglobus tundricola gen. nov., sp. nov., a psychrotolerant cellulolytic planctomycete of the family Gemmataceae with two divergent copies of 16S rRNA gene.</title>
        <authorList>
            <person name="Kulichevskaya I.S."/>
            <person name="Ivanova A.A."/>
            <person name="Naumoff D.G."/>
            <person name="Beletsky A.V."/>
            <person name="Rijpstra W.I.C."/>
            <person name="Sinninghe Damste J.S."/>
            <person name="Mardanov A.V."/>
            <person name="Ravin N.V."/>
            <person name="Dedysh S.N."/>
        </authorList>
    </citation>
    <scope>NUCLEOTIDE SEQUENCE [LARGE SCALE GENOMIC DNA]</scope>
    <source>
        <strain evidence="3">PL17</strain>
    </source>
</reference>
<dbReference type="EMBL" id="CP053452">
    <property type="protein sequence ID" value="QJW93227.1"/>
    <property type="molecule type" value="Genomic_DNA"/>
</dbReference>
<evidence type="ECO:0000256" key="1">
    <source>
        <dbReference type="SAM" id="MobiDB-lite"/>
    </source>
</evidence>
<dbReference type="Proteomes" id="UP000503447">
    <property type="component" value="Chromosome"/>
</dbReference>
<organism evidence="2 3">
    <name type="scientific">Frigoriglobus tundricola</name>
    <dbReference type="NCBI Taxonomy" id="2774151"/>
    <lineage>
        <taxon>Bacteria</taxon>
        <taxon>Pseudomonadati</taxon>
        <taxon>Planctomycetota</taxon>
        <taxon>Planctomycetia</taxon>
        <taxon>Gemmatales</taxon>
        <taxon>Gemmataceae</taxon>
        <taxon>Frigoriglobus</taxon>
    </lineage>
</organism>
<protein>
    <submittedName>
        <fullName evidence="2">Uncharacterized protein</fullName>
    </submittedName>
</protein>
<gene>
    <name evidence="2" type="ORF">FTUN_0732</name>
</gene>
<dbReference type="RefSeq" id="WP_171469463.1">
    <property type="nucleotide sequence ID" value="NZ_CP053452.2"/>
</dbReference>
<accession>A0A6M5YGR5</accession>
<proteinExistence type="predicted"/>
<dbReference type="KEGG" id="ftj:FTUN_0732"/>
<name>A0A6M5YGR5_9BACT</name>
<keyword evidence="3" id="KW-1185">Reference proteome</keyword>
<feature type="region of interest" description="Disordered" evidence="1">
    <location>
        <begin position="1"/>
        <end position="28"/>
    </location>
</feature>